<evidence type="ECO:0000313" key="3">
    <source>
        <dbReference type="Proteomes" id="UP000515917"/>
    </source>
</evidence>
<dbReference type="Gene3D" id="3.30.1660.40">
    <property type="entry name" value="FlgT, N-terminal domain"/>
    <property type="match status" value="1"/>
</dbReference>
<accession>A0A7G3GAT2</accession>
<reference evidence="2 3" key="1">
    <citation type="submission" date="2018-01" db="EMBL/GenBank/DDBJ databases">
        <title>Genome sequence of Iodobacter sp. strain PCH194 isolated from Indian Trans-Himalaya.</title>
        <authorList>
            <person name="Kumar V."/>
            <person name="Thakur V."/>
            <person name="Kumar S."/>
            <person name="Singh D."/>
        </authorList>
    </citation>
    <scope>NUCLEOTIDE SEQUENCE [LARGE SCALE GENOMIC DNA]</scope>
    <source>
        <strain evidence="2 3">PCH194</strain>
    </source>
</reference>
<evidence type="ECO:0000313" key="2">
    <source>
        <dbReference type="EMBL" id="QBC44381.1"/>
    </source>
</evidence>
<feature type="domain" description="Flagellar assembly protein T middle" evidence="1">
    <location>
        <begin position="146"/>
        <end position="317"/>
    </location>
</feature>
<dbReference type="EMBL" id="CP025781">
    <property type="protein sequence ID" value="QBC44381.1"/>
    <property type="molecule type" value="Genomic_DNA"/>
</dbReference>
<sequence length="453" mass="49518">MIKASVLSCLLLSNSYAAEIEGLSAIGVGGIPMAKQEAIQDALMQASLWNGAKVEASSLVEEGRVSELQRVVPVQELSRYKLLREWREGSFYHVLIESDPAPEATQSKVPIASAVTATPAESMAAAHALSPPAPPRYPQCPQADFAYRKKLLLAHFQLQNPADANDIVHFQDGLQQELSRLLAASDHYLPLRTVNEAAFNLQPGFYDPILQPERVRELARRYGTQFVVGGVVRDIGPYGERYSFAWGNDIKNGERRISPSIPMLQLSSSLPSIAPLGLKVKPSSRRFEADLYVFDGASGALLKQQRFTDSVTGEVMQGSDYVFGSRRFYDTDFGQMVEQQLGKIVAGVDDALACQAFAARISRVEKNRVFLDAGSTARLAKGDKLQLFRVKSTNQVVAAVNGDSSMSLGMPEELVSAVTITQVQPLFAIAVLENGSITPEVGDYVRFSMKESR</sequence>
<dbReference type="AlphaFoldDB" id="A0A7G3GAT2"/>
<dbReference type="InterPro" id="IPR038180">
    <property type="entry name" value="FlgT_N_sf"/>
</dbReference>
<dbReference type="KEGG" id="ifl:C1H71_13145"/>
<gene>
    <name evidence="2" type="ORF">C1H71_13145</name>
</gene>
<name>A0A7G3GAT2_9NEIS</name>
<protein>
    <recommendedName>
        <fullName evidence="1">Flagellar assembly protein T middle domain-containing protein</fullName>
    </recommendedName>
</protein>
<evidence type="ECO:0000259" key="1">
    <source>
        <dbReference type="Pfam" id="PF16539"/>
    </source>
</evidence>
<dbReference type="InterPro" id="IPR032386">
    <property type="entry name" value="FlgT_M"/>
</dbReference>
<dbReference type="RefSeq" id="WP_130106920.1">
    <property type="nucleotide sequence ID" value="NZ_CP025781.1"/>
</dbReference>
<organism evidence="2 3">
    <name type="scientific">Iodobacter fluviatilis</name>
    <dbReference type="NCBI Taxonomy" id="537"/>
    <lineage>
        <taxon>Bacteria</taxon>
        <taxon>Pseudomonadati</taxon>
        <taxon>Pseudomonadota</taxon>
        <taxon>Betaproteobacteria</taxon>
        <taxon>Neisseriales</taxon>
        <taxon>Chitinibacteraceae</taxon>
        <taxon>Iodobacter</taxon>
    </lineage>
</organism>
<dbReference type="Gene3D" id="3.40.50.10610">
    <property type="entry name" value="ABC-type transport auxiliary lipoprotein component"/>
    <property type="match status" value="1"/>
</dbReference>
<dbReference type="Pfam" id="PF16539">
    <property type="entry name" value="FlgT_M"/>
    <property type="match status" value="1"/>
</dbReference>
<dbReference type="Proteomes" id="UP000515917">
    <property type="component" value="Chromosome"/>
</dbReference>
<proteinExistence type="predicted"/>
<keyword evidence="3" id="KW-1185">Reference proteome</keyword>